<accession>A0A444YGT4</accession>
<evidence type="ECO:0000313" key="3">
    <source>
        <dbReference type="EMBL" id="RYR01145.1"/>
    </source>
</evidence>
<evidence type="ECO:0000256" key="2">
    <source>
        <dbReference type="SAM" id="MobiDB-lite"/>
    </source>
</evidence>
<organism evidence="3 4">
    <name type="scientific">Arachis hypogaea</name>
    <name type="common">Peanut</name>
    <dbReference type="NCBI Taxonomy" id="3818"/>
    <lineage>
        <taxon>Eukaryota</taxon>
        <taxon>Viridiplantae</taxon>
        <taxon>Streptophyta</taxon>
        <taxon>Embryophyta</taxon>
        <taxon>Tracheophyta</taxon>
        <taxon>Spermatophyta</taxon>
        <taxon>Magnoliopsida</taxon>
        <taxon>eudicotyledons</taxon>
        <taxon>Gunneridae</taxon>
        <taxon>Pentapetalae</taxon>
        <taxon>rosids</taxon>
        <taxon>fabids</taxon>
        <taxon>Fabales</taxon>
        <taxon>Fabaceae</taxon>
        <taxon>Papilionoideae</taxon>
        <taxon>50 kb inversion clade</taxon>
        <taxon>dalbergioids sensu lato</taxon>
        <taxon>Dalbergieae</taxon>
        <taxon>Pterocarpus clade</taxon>
        <taxon>Arachis</taxon>
    </lineage>
</organism>
<feature type="coiled-coil region" evidence="1">
    <location>
        <begin position="225"/>
        <end position="266"/>
    </location>
</feature>
<feature type="compositionally biased region" description="Basic residues" evidence="2">
    <location>
        <begin position="296"/>
        <end position="305"/>
    </location>
</feature>
<evidence type="ECO:0000256" key="1">
    <source>
        <dbReference type="SAM" id="Coils"/>
    </source>
</evidence>
<dbReference type="PANTHER" id="PTHR38936:SF1">
    <property type="entry name" value="DUF641 DOMAIN-CONTAINING PROTEIN"/>
    <property type="match status" value="1"/>
</dbReference>
<dbReference type="OrthoDB" id="1937314at2759"/>
<keyword evidence="1" id="KW-0175">Coiled coil</keyword>
<keyword evidence="4" id="KW-1185">Reference proteome</keyword>
<protein>
    <submittedName>
        <fullName evidence="3">Uncharacterized protein</fullName>
    </submittedName>
</protein>
<gene>
    <name evidence="3" type="ORF">Ahy_B06g079988</name>
</gene>
<feature type="region of interest" description="Disordered" evidence="2">
    <location>
        <begin position="152"/>
        <end position="177"/>
    </location>
</feature>
<dbReference type="PANTHER" id="PTHR38936">
    <property type="entry name" value="TITIN-LIKE ISOFORM X2"/>
    <property type="match status" value="1"/>
</dbReference>
<dbReference type="EMBL" id="SDMP01000016">
    <property type="protein sequence ID" value="RYR01145.1"/>
    <property type="molecule type" value="Genomic_DNA"/>
</dbReference>
<dbReference type="AlphaFoldDB" id="A0A444YGT4"/>
<dbReference type="Proteomes" id="UP000289738">
    <property type="component" value="Chromosome B06"/>
</dbReference>
<evidence type="ECO:0000313" key="4">
    <source>
        <dbReference type="Proteomes" id="UP000289738"/>
    </source>
</evidence>
<comment type="caution">
    <text evidence="3">The sequence shown here is derived from an EMBL/GenBank/DDBJ whole genome shotgun (WGS) entry which is preliminary data.</text>
</comment>
<name>A0A444YGT4_ARAHY</name>
<feature type="region of interest" description="Disordered" evidence="2">
    <location>
        <begin position="283"/>
        <end position="305"/>
    </location>
</feature>
<reference evidence="3 4" key="1">
    <citation type="submission" date="2019-01" db="EMBL/GenBank/DDBJ databases">
        <title>Sequencing of cultivated peanut Arachis hypogaea provides insights into genome evolution and oil improvement.</title>
        <authorList>
            <person name="Chen X."/>
        </authorList>
    </citation>
    <scope>NUCLEOTIDE SEQUENCE [LARGE SCALE GENOMIC DNA]</scope>
    <source>
        <strain evidence="4">cv. Fuhuasheng</strain>
        <tissue evidence="3">Leaves</tissue>
    </source>
</reference>
<sequence length="305" mass="33801">MGRKPSASKNSSIDKVPIAMFSLKHGNPSLERVVPQPFTGNITSPGPVDPQLVNSNCMRSPLRGPNPPVDEVVMHNARTPVQQQVNQPWLQKNTISYTKKKSKSHSSYVRRSERIKSAVVHTDKKIRGIQYIEDGDSEKDEPDAQMEQVLSELGPQVQPEPEPEHEPEPEPEPAAENSYLKSLDEKVESILRRIEALENLKFKVDGNAGPYEAPSATTNDYLSLYIESQKKVESLTAKLENALGKVEVYEKENQVLTDVLDKMKDAINASMVSNLSKATEAAVNASSQAIRTACSAKRKRDAQET</sequence>
<proteinExistence type="predicted"/>